<dbReference type="EMBL" id="JAMKFB020000003">
    <property type="protein sequence ID" value="KAL0196937.1"/>
    <property type="molecule type" value="Genomic_DNA"/>
</dbReference>
<accession>A0ABD0REI6</accession>
<feature type="non-terminal residue" evidence="1">
    <location>
        <position position="1"/>
    </location>
</feature>
<dbReference type="Proteomes" id="UP001529510">
    <property type="component" value="Unassembled WGS sequence"/>
</dbReference>
<evidence type="ECO:0000313" key="2">
    <source>
        <dbReference type="Proteomes" id="UP001529510"/>
    </source>
</evidence>
<organism evidence="1 2">
    <name type="scientific">Cirrhinus mrigala</name>
    <name type="common">Mrigala</name>
    <dbReference type="NCBI Taxonomy" id="683832"/>
    <lineage>
        <taxon>Eukaryota</taxon>
        <taxon>Metazoa</taxon>
        <taxon>Chordata</taxon>
        <taxon>Craniata</taxon>
        <taxon>Vertebrata</taxon>
        <taxon>Euteleostomi</taxon>
        <taxon>Actinopterygii</taxon>
        <taxon>Neopterygii</taxon>
        <taxon>Teleostei</taxon>
        <taxon>Ostariophysi</taxon>
        <taxon>Cypriniformes</taxon>
        <taxon>Cyprinidae</taxon>
        <taxon>Labeoninae</taxon>
        <taxon>Labeonini</taxon>
        <taxon>Cirrhinus</taxon>
    </lineage>
</organism>
<gene>
    <name evidence="1" type="ORF">M9458_005477</name>
</gene>
<feature type="non-terminal residue" evidence="1">
    <location>
        <position position="52"/>
    </location>
</feature>
<protein>
    <submittedName>
        <fullName evidence="1">Uncharacterized protein</fullName>
    </submittedName>
</protein>
<name>A0ABD0REI6_CIRMR</name>
<proteinExistence type="predicted"/>
<evidence type="ECO:0000313" key="1">
    <source>
        <dbReference type="EMBL" id="KAL0196937.1"/>
    </source>
</evidence>
<sequence>SLSATPKSTDIPIVPFSSLSSFDNIRESVLQLKVELEDFCKEEIKKICNRGK</sequence>
<dbReference type="AlphaFoldDB" id="A0ABD0REI6"/>
<comment type="caution">
    <text evidence="1">The sequence shown here is derived from an EMBL/GenBank/DDBJ whole genome shotgun (WGS) entry which is preliminary data.</text>
</comment>
<keyword evidence="2" id="KW-1185">Reference proteome</keyword>
<reference evidence="1 2" key="1">
    <citation type="submission" date="2024-05" db="EMBL/GenBank/DDBJ databases">
        <title>Genome sequencing and assembly of Indian major carp, Cirrhinus mrigala (Hamilton, 1822).</title>
        <authorList>
            <person name="Mohindra V."/>
            <person name="Chowdhury L.M."/>
            <person name="Lal K."/>
            <person name="Jena J.K."/>
        </authorList>
    </citation>
    <scope>NUCLEOTIDE SEQUENCE [LARGE SCALE GENOMIC DNA]</scope>
    <source>
        <strain evidence="1">CM1030</strain>
        <tissue evidence="1">Blood</tissue>
    </source>
</reference>